<evidence type="ECO:0000259" key="9">
    <source>
        <dbReference type="Pfam" id="PF02224"/>
    </source>
</evidence>
<dbReference type="InterPro" id="IPR011994">
    <property type="entry name" value="Cytidylate_kinase_dom"/>
</dbReference>
<evidence type="ECO:0000256" key="5">
    <source>
        <dbReference type="ARBA" id="ARBA00022840"/>
    </source>
</evidence>
<dbReference type="GO" id="GO:0005829">
    <property type="term" value="C:cytosol"/>
    <property type="evidence" value="ECO:0007669"/>
    <property type="project" value="TreeGrafter"/>
</dbReference>
<comment type="subcellular location">
    <subcellularLocation>
        <location evidence="8">Cytoplasm</location>
    </subcellularLocation>
</comment>
<dbReference type="GO" id="GO:0006220">
    <property type="term" value="P:pyrimidine nucleotide metabolic process"/>
    <property type="evidence" value="ECO:0007669"/>
    <property type="project" value="UniProtKB-UniRule"/>
</dbReference>
<feature type="binding site" evidence="8">
    <location>
        <begin position="7"/>
        <end position="15"/>
    </location>
    <ligand>
        <name>ATP</name>
        <dbReference type="ChEBI" id="CHEBI:30616"/>
    </ligand>
</feature>
<dbReference type="PANTHER" id="PTHR21299:SF2">
    <property type="entry name" value="CYTIDYLATE KINASE"/>
    <property type="match status" value="1"/>
</dbReference>
<dbReference type="InterPro" id="IPR003136">
    <property type="entry name" value="Cytidylate_kin"/>
</dbReference>
<evidence type="ECO:0000313" key="11">
    <source>
        <dbReference type="Proteomes" id="UP000324974"/>
    </source>
</evidence>
<dbReference type="GO" id="GO:0036431">
    <property type="term" value="F:dCMP kinase activity"/>
    <property type="evidence" value="ECO:0007669"/>
    <property type="project" value="InterPro"/>
</dbReference>
<evidence type="ECO:0000256" key="8">
    <source>
        <dbReference type="HAMAP-Rule" id="MF_00238"/>
    </source>
</evidence>
<dbReference type="CDD" id="cd02020">
    <property type="entry name" value="CMPK"/>
    <property type="match status" value="1"/>
</dbReference>
<evidence type="ECO:0000256" key="3">
    <source>
        <dbReference type="ARBA" id="ARBA00022741"/>
    </source>
</evidence>
<organism evidence="10 11">
    <name type="scientific">Limnoglobus roseus</name>
    <dbReference type="NCBI Taxonomy" id="2598579"/>
    <lineage>
        <taxon>Bacteria</taxon>
        <taxon>Pseudomonadati</taxon>
        <taxon>Planctomycetota</taxon>
        <taxon>Planctomycetia</taxon>
        <taxon>Gemmatales</taxon>
        <taxon>Gemmataceae</taxon>
        <taxon>Limnoglobus</taxon>
    </lineage>
</organism>
<feature type="domain" description="Cytidylate kinase" evidence="9">
    <location>
        <begin position="3"/>
        <end position="216"/>
    </location>
</feature>
<dbReference type="AlphaFoldDB" id="A0A5C1A7W4"/>
<evidence type="ECO:0000256" key="4">
    <source>
        <dbReference type="ARBA" id="ARBA00022777"/>
    </source>
</evidence>
<proteinExistence type="inferred from homology"/>
<dbReference type="RefSeq" id="WP_149108869.1">
    <property type="nucleotide sequence ID" value="NZ_CP042425.1"/>
</dbReference>
<keyword evidence="2 8" id="KW-0808">Transferase</keyword>
<reference evidence="11" key="1">
    <citation type="submission" date="2019-08" db="EMBL/GenBank/DDBJ databases">
        <title>Limnoglobus roseus gen. nov., sp. nov., a novel freshwater planctomycete with a giant genome from the family Gemmataceae.</title>
        <authorList>
            <person name="Kulichevskaya I.S."/>
            <person name="Naumoff D.G."/>
            <person name="Miroshnikov K."/>
            <person name="Ivanova A."/>
            <person name="Philippov D.A."/>
            <person name="Hakobyan A."/>
            <person name="Rijpstra I.C."/>
            <person name="Sinninghe Damste J.S."/>
            <person name="Liesack W."/>
            <person name="Dedysh S.N."/>
        </authorList>
    </citation>
    <scope>NUCLEOTIDE SEQUENCE [LARGE SCALE GENOMIC DNA]</scope>
    <source>
        <strain evidence="11">PX52</strain>
    </source>
</reference>
<evidence type="ECO:0000256" key="6">
    <source>
        <dbReference type="ARBA" id="ARBA00047615"/>
    </source>
</evidence>
<dbReference type="PANTHER" id="PTHR21299">
    <property type="entry name" value="CYTIDYLATE KINASE/PANTOATE-BETA-ALANINE LIGASE"/>
    <property type="match status" value="1"/>
</dbReference>
<dbReference type="EMBL" id="CP042425">
    <property type="protein sequence ID" value="QEL13942.1"/>
    <property type="molecule type" value="Genomic_DNA"/>
</dbReference>
<dbReference type="Pfam" id="PF02224">
    <property type="entry name" value="Cytidylate_kin"/>
    <property type="match status" value="1"/>
</dbReference>
<dbReference type="GO" id="GO:0005524">
    <property type="term" value="F:ATP binding"/>
    <property type="evidence" value="ECO:0007669"/>
    <property type="project" value="UniProtKB-UniRule"/>
</dbReference>
<evidence type="ECO:0000313" key="10">
    <source>
        <dbReference type="EMBL" id="QEL13942.1"/>
    </source>
</evidence>
<keyword evidence="8" id="KW-0963">Cytoplasm</keyword>
<keyword evidence="5 8" id="KW-0067">ATP-binding</keyword>
<evidence type="ECO:0000256" key="1">
    <source>
        <dbReference type="ARBA" id="ARBA00009427"/>
    </source>
</evidence>
<evidence type="ECO:0000256" key="7">
    <source>
        <dbReference type="ARBA" id="ARBA00048478"/>
    </source>
</evidence>
<sequence length="226" mass="24637">MIVTIDGYAGSGKSAVAKELAARLGFSLLNTGAMYRAVGFALHRAGIDAFAGVRDAERITDLLADFTFAMPGHRILLNGEDLTAVLFTEAMGRAASKVATFPEVRAKLKAEQRRIVDDGDYICEGRDQGTAVFPDAPAKFFLRASAEVRAERRVAQLLQNGQPADYKTILVDIRFRDRQDETRSIDPLAKAGDAVEIDTSHLTLAEVVQRLWDVVQQRRSTASPAG</sequence>
<dbReference type="SUPFAM" id="SSF52540">
    <property type="entry name" value="P-loop containing nucleoside triphosphate hydrolases"/>
    <property type="match status" value="1"/>
</dbReference>
<comment type="catalytic activity">
    <reaction evidence="6 8">
        <text>dCMP + ATP = dCDP + ADP</text>
        <dbReference type="Rhea" id="RHEA:25094"/>
        <dbReference type="ChEBI" id="CHEBI:30616"/>
        <dbReference type="ChEBI" id="CHEBI:57566"/>
        <dbReference type="ChEBI" id="CHEBI:58593"/>
        <dbReference type="ChEBI" id="CHEBI:456216"/>
        <dbReference type="EC" id="2.7.4.25"/>
    </reaction>
</comment>
<evidence type="ECO:0000256" key="2">
    <source>
        <dbReference type="ARBA" id="ARBA00022679"/>
    </source>
</evidence>
<dbReference type="HAMAP" id="MF_00238">
    <property type="entry name" value="Cytidyl_kinase_type1"/>
    <property type="match status" value="1"/>
</dbReference>
<dbReference type="Gene3D" id="3.40.50.300">
    <property type="entry name" value="P-loop containing nucleotide triphosphate hydrolases"/>
    <property type="match status" value="1"/>
</dbReference>
<dbReference type="Proteomes" id="UP000324974">
    <property type="component" value="Chromosome"/>
</dbReference>
<dbReference type="GO" id="GO:0036430">
    <property type="term" value="F:CMP kinase activity"/>
    <property type="evidence" value="ECO:0007669"/>
    <property type="project" value="RHEA"/>
</dbReference>
<accession>A0A5C1A7W4</accession>
<gene>
    <name evidence="8 10" type="primary">cmk</name>
    <name evidence="10" type="ORF">PX52LOC_00802</name>
</gene>
<keyword evidence="11" id="KW-1185">Reference proteome</keyword>
<keyword evidence="4 8" id="KW-0418">Kinase</keyword>
<protein>
    <recommendedName>
        <fullName evidence="8">Cytidylate kinase</fullName>
        <shortName evidence="8">CK</shortName>
        <ecNumber evidence="8">2.7.4.25</ecNumber>
    </recommendedName>
    <alternativeName>
        <fullName evidence="8">Cytidine monophosphate kinase</fullName>
        <shortName evidence="8">CMP kinase</shortName>
    </alternativeName>
</protein>
<dbReference type="NCBIfam" id="TIGR00017">
    <property type="entry name" value="cmk"/>
    <property type="match status" value="1"/>
</dbReference>
<dbReference type="KEGG" id="lrs:PX52LOC_00802"/>
<comment type="similarity">
    <text evidence="1 8">Belongs to the cytidylate kinase family. Type 1 subfamily.</text>
</comment>
<dbReference type="EC" id="2.7.4.25" evidence="8"/>
<comment type="catalytic activity">
    <reaction evidence="7 8">
        <text>CMP + ATP = CDP + ADP</text>
        <dbReference type="Rhea" id="RHEA:11600"/>
        <dbReference type="ChEBI" id="CHEBI:30616"/>
        <dbReference type="ChEBI" id="CHEBI:58069"/>
        <dbReference type="ChEBI" id="CHEBI:60377"/>
        <dbReference type="ChEBI" id="CHEBI:456216"/>
        <dbReference type="EC" id="2.7.4.25"/>
    </reaction>
</comment>
<dbReference type="OrthoDB" id="9807434at2"/>
<dbReference type="InterPro" id="IPR027417">
    <property type="entry name" value="P-loop_NTPase"/>
</dbReference>
<name>A0A5C1A7W4_9BACT</name>
<keyword evidence="3 8" id="KW-0547">Nucleotide-binding</keyword>
<dbReference type="GO" id="GO:0015949">
    <property type="term" value="P:nucleobase-containing small molecule interconversion"/>
    <property type="evidence" value="ECO:0007669"/>
    <property type="project" value="TreeGrafter"/>
</dbReference>